<dbReference type="InterPro" id="IPR052862">
    <property type="entry name" value="TNFR_superfamily_member_8"/>
</dbReference>
<feature type="compositionally biased region" description="Low complexity" evidence="1">
    <location>
        <begin position="25"/>
        <end position="38"/>
    </location>
</feature>
<organism evidence="2 3">
    <name type="scientific">Canis lupus dingo</name>
    <name type="common">dingo</name>
    <dbReference type="NCBI Taxonomy" id="286419"/>
    <lineage>
        <taxon>Eukaryota</taxon>
        <taxon>Metazoa</taxon>
        <taxon>Chordata</taxon>
        <taxon>Craniata</taxon>
        <taxon>Vertebrata</taxon>
        <taxon>Euteleostomi</taxon>
        <taxon>Mammalia</taxon>
        <taxon>Eutheria</taxon>
        <taxon>Laurasiatheria</taxon>
        <taxon>Carnivora</taxon>
        <taxon>Caniformia</taxon>
        <taxon>Canidae</taxon>
        <taxon>Canis</taxon>
    </lineage>
</organism>
<evidence type="ECO:0000256" key="1">
    <source>
        <dbReference type="SAM" id="MobiDB-lite"/>
    </source>
</evidence>
<reference evidence="2" key="2">
    <citation type="submission" date="2025-09" db="UniProtKB">
        <authorList>
            <consortium name="Ensembl"/>
        </authorList>
    </citation>
    <scope>IDENTIFICATION</scope>
</reference>
<dbReference type="PANTHER" id="PTHR47497:SF1">
    <property type="entry name" value="TUMOR NECROSIS FACTOR RECEPTOR SUPERFAMILY MEMBER 8"/>
    <property type="match status" value="1"/>
</dbReference>
<dbReference type="GO" id="GO:0004888">
    <property type="term" value="F:transmembrane signaling receptor activity"/>
    <property type="evidence" value="ECO:0007669"/>
    <property type="project" value="InterPro"/>
</dbReference>
<proteinExistence type="predicted"/>
<feature type="region of interest" description="Disordered" evidence="1">
    <location>
        <begin position="208"/>
        <end position="229"/>
    </location>
</feature>
<dbReference type="PANTHER" id="PTHR47497">
    <property type="entry name" value="TUMOR NECROSIS FACTOR RECEPTOR SUPERFAMILY MEMBER 8"/>
    <property type="match status" value="1"/>
</dbReference>
<feature type="region of interest" description="Disordered" evidence="1">
    <location>
        <begin position="1"/>
        <end position="54"/>
    </location>
</feature>
<dbReference type="GeneTree" id="ENSGT00510000049215"/>
<dbReference type="Proteomes" id="UP000694391">
    <property type="component" value="Unplaced"/>
</dbReference>
<dbReference type="AlphaFoldDB" id="A0A8C0K7H6"/>
<protein>
    <submittedName>
        <fullName evidence="2">Uncharacterized protein</fullName>
    </submittedName>
</protein>
<evidence type="ECO:0000313" key="3">
    <source>
        <dbReference type="Proteomes" id="UP000694391"/>
    </source>
</evidence>
<name>A0A8C0K7H6_CANLU</name>
<dbReference type="Ensembl" id="ENSCAFT00020013063.1">
    <property type="protein sequence ID" value="ENSCAFP00020011281.1"/>
    <property type="gene ID" value="ENSCAFG00020009132.1"/>
</dbReference>
<accession>A0A8C0K7H6</accession>
<keyword evidence="3" id="KW-1185">Reference proteome</keyword>
<dbReference type="InterPro" id="IPR020416">
    <property type="entry name" value="TNFR_8"/>
</dbReference>
<feature type="compositionally biased region" description="Basic and acidic residues" evidence="1">
    <location>
        <begin position="219"/>
        <end position="229"/>
    </location>
</feature>
<sequence length="315" mass="33408">MRDPQRGRGRKRLPAGNPRARLDPRTPGSRPGPKSSRSIAGSSGRPHKPTSEPAEASLARPGVCACPGPVLCVCGVGAGAGVRCAAWRSGWRRASQFSRCHCRSEHREGSLCAQAWAPILKPSTVLQTAGLTSVLPPSVGWGRAGPSLLKSLLCFFADSRPRKNLMQLEKSISVVESGLEEVGLTSSPAVDPGPDGAACLESVRLLEASPVGSPPSPRDLPEPRLTSEHTNNRIEKIYIMKADTVIVGTVRTEGPEGRGLVGPAGPEFEEDLEVDHAPHFPEQETEPPLGSCGDVMFSVEEEGKEAPLPMTVSEK</sequence>
<reference evidence="2" key="1">
    <citation type="submission" date="2025-08" db="UniProtKB">
        <authorList>
            <consortium name="Ensembl"/>
        </authorList>
    </citation>
    <scope>IDENTIFICATION</scope>
</reference>
<dbReference type="GO" id="GO:0007165">
    <property type="term" value="P:signal transduction"/>
    <property type="evidence" value="ECO:0007669"/>
    <property type="project" value="InterPro"/>
</dbReference>
<dbReference type="PRINTS" id="PR01923">
    <property type="entry name" value="TNFACTORR8"/>
</dbReference>
<evidence type="ECO:0000313" key="2">
    <source>
        <dbReference type="Ensembl" id="ENSCAFP00020011281.1"/>
    </source>
</evidence>